<dbReference type="PANTHER" id="PTHR10884:SF14">
    <property type="entry name" value="NADH DEHYDROGENASE [UBIQUINONE] IRON-SULFUR PROTEIN 3, MITOCHONDRIAL"/>
    <property type="match status" value="1"/>
</dbReference>
<dbReference type="AlphaFoldDB" id="A0A8J5B9T0"/>
<evidence type="ECO:0000313" key="4">
    <source>
        <dbReference type="EMBL" id="KAG6467379.1"/>
    </source>
</evidence>
<reference evidence="4 5" key="1">
    <citation type="submission" date="2020-08" db="EMBL/GenBank/DDBJ databases">
        <title>Plant Genome Project.</title>
        <authorList>
            <person name="Zhang R.-G."/>
        </authorList>
    </citation>
    <scope>NUCLEOTIDE SEQUENCE [LARGE SCALE GENOMIC DNA]</scope>
    <source>
        <tissue evidence="4">Rhizome</tissue>
    </source>
</reference>
<protein>
    <recommendedName>
        <fullName evidence="3">NADH:ubiquinone oxidoreductase 30kDa subunit domain-containing protein</fullName>
    </recommendedName>
</protein>
<evidence type="ECO:0000256" key="1">
    <source>
        <dbReference type="ARBA" id="ARBA00007569"/>
    </source>
</evidence>
<evidence type="ECO:0000313" key="5">
    <source>
        <dbReference type="Proteomes" id="UP000734854"/>
    </source>
</evidence>
<feature type="compositionally biased region" description="Basic residues" evidence="2">
    <location>
        <begin position="58"/>
        <end position="67"/>
    </location>
</feature>
<evidence type="ECO:0000256" key="2">
    <source>
        <dbReference type="SAM" id="MobiDB-lite"/>
    </source>
</evidence>
<comment type="caution">
    <text evidence="4">The sequence shown here is derived from an EMBL/GenBank/DDBJ whole genome shotgun (WGS) entry which is preliminary data.</text>
</comment>
<evidence type="ECO:0000259" key="3">
    <source>
        <dbReference type="Pfam" id="PF00329"/>
    </source>
</evidence>
<dbReference type="PANTHER" id="PTHR10884">
    <property type="entry name" value="NADH DEHYDROGENASE UBIQUINONE IRON-SULFUR PROTEIN 3"/>
    <property type="match status" value="1"/>
</dbReference>
<dbReference type="EMBL" id="JACMSC010000060">
    <property type="protein sequence ID" value="KAG6467379.1"/>
    <property type="molecule type" value="Genomic_DNA"/>
</dbReference>
<feature type="compositionally biased region" description="Basic and acidic residues" evidence="2">
    <location>
        <begin position="42"/>
        <end position="57"/>
    </location>
</feature>
<comment type="similarity">
    <text evidence="1">Belongs to the complex I 30 kDa subunit family.</text>
</comment>
<feature type="domain" description="NADH:ubiquinone oxidoreductase 30kDa subunit" evidence="3">
    <location>
        <begin position="418"/>
        <end position="516"/>
    </location>
</feature>
<dbReference type="InterPro" id="IPR037232">
    <property type="entry name" value="NADH_quin_OxRdtase_su_C/D-like"/>
</dbReference>
<dbReference type="SUPFAM" id="SSF143243">
    <property type="entry name" value="Nqo5-like"/>
    <property type="match status" value="1"/>
</dbReference>
<gene>
    <name evidence="4" type="ORF">ZIOFF_074801</name>
</gene>
<accession>A0A8J5B9T0</accession>
<name>A0A8J5B9T0_ZINOF</name>
<dbReference type="InterPro" id="IPR001268">
    <property type="entry name" value="NADH_UbQ_OxRdtase_30kDa_su"/>
</dbReference>
<dbReference type="Gene3D" id="3.30.460.80">
    <property type="entry name" value="NADH:ubiquinone oxidoreductase, 30kDa subunit"/>
    <property type="match status" value="1"/>
</dbReference>
<feature type="region of interest" description="Disordered" evidence="2">
    <location>
        <begin position="30"/>
        <end position="101"/>
    </location>
</feature>
<feature type="region of interest" description="Disordered" evidence="2">
    <location>
        <begin position="592"/>
        <end position="624"/>
    </location>
</feature>
<dbReference type="Proteomes" id="UP000734854">
    <property type="component" value="Unassembled WGS sequence"/>
</dbReference>
<organism evidence="4 5">
    <name type="scientific">Zingiber officinale</name>
    <name type="common">Ginger</name>
    <name type="synonym">Amomum zingiber</name>
    <dbReference type="NCBI Taxonomy" id="94328"/>
    <lineage>
        <taxon>Eukaryota</taxon>
        <taxon>Viridiplantae</taxon>
        <taxon>Streptophyta</taxon>
        <taxon>Embryophyta</taxon>
        <taxon>Tracheophyta</taxon>
        <taxon>Spermatophyta</taxon>
        <taxon>Magnoliopsida</taxon>
        <taxon>Liliopsida</taxon>
        <taxon>Zingiberales</taxon>
        <taxon>Zingiberaceae</taxon>
        <taxon>Zingiber</taxon>
    </lineage>
</organism>
<proteinExistence type="inferred from homology"/>
<sequence>MGLHPKVFPDCMHTSVTYSAKRLFGKVQFKTKKGKSPIPVSKTHDPDPTSYSKAKDHGVKKRKTGHWKRAEKAKSDDDDGLPNLNSAMDSNKRVTRPSLSAEIGSGQSLGLHELPRLELSRAWEPKVVCNCIAGEVRAKSGGLALLWEKEVSVPERAKRKGASLRQNWELQDLRDALDNCRLFDLGCIWYQYTWCNRRMTTGTTKERLDRIVLHKNGFLCFLEQSNKNKFKLEAMWVKSDECEEVIKQQWDLDADGNAAHRVWEKVKACRVGLINWSQSAFGNNLAFALLDASIELAMGQSQNSNSVNLDRFGIGVVRHHFEPRQWFRPFVHQKEQNEAFPSSSNPFRLLPFHCIATLPDFIFQAGSVMDRKLGLSPEPVEDFRAEGSSSSLLWFLDSLRRKTWKGTRPQACTAAWVQVSIEICGVDHPSRKLRFEVVHNLLSTRYNSRIRVQTSADEVTRISPVVSPFPSAGRWEREVWDMSGVSSINNPDLRRISTDHGFEGHPLRKDFPLSGYVEVRYSDPEKRVHETGAELLIAFTAAYDVASVVHIQNYLRSSPVVSLGRLTHKLKCARPYLNVALLVPLLSQSRPPSLSHGSEFRKAPGKEPTSYGTRKMLKYATGRNPTATTEKGVKLVYSASAG</sequence>
<dbReference type="GO" id="GO:0008137">
    <property type="term" value="F:NADH dehydrogenase (ubiquinone) activity"/>
    <property type="evidence" value="ECO:0007669"/>
    <property type="project" value="InterPro"/>
</dbReference>
<dbReference type="Pfam" id="PF00329">
    <property type="entry name" value="Complex1_30kDa"/>
    <property type="match status" value="1"/>
</dbReference>
<keyword evidence="5" id="KW-1185">Reference proteome</keyword>